<dbReference type="PROSITE" id="PS50229">
    <property type="entry name" value="WH1"/>
    <property type="match status" value="1"/>
</dbReference>
<dbReference type="eggNOG" id="KOG3671">
    <property type="taxonomic scope" value="Eukaryota"/>
</dbReference>
<feature type="domain" description="WH1" evidence="10">
    <location>
        <begin position="28"/>
        <end position="138"/>
    </location>
</feature>
<dbReference type="GO" id="GO:0005886">
    <property type="term" value="C:plasma membrane"/>
    <property type="evidence" value="ECO:0000318"/>
    <property type="project" value="GO_Central"/>
</dbReference>
<dbReference type="Pfam" id="PF02205">
    <property type="entry name" value="WH2"/>
    <property type="match status" value="2"/>
</dbReference>
<evidence type="ECO:0000313" key="12">
    <source>
        <dbReference type="EMBL" id="EFX81578.1"/>
    </source>
</evidence>
<feature type="region of interest" description="Disordered" evidence="8">
    <location>
        <begin position="480"/>
        <end position="499"/>
    </location>
</feature>
<dbReference type="InterPro" id="IPR000095">
    <property type="entry name" value="CRIB_dom"/>
</dbReference>
<feature type="region of interest" description="Disordered" evidence="8">
    <location>
        <begin position="142"/>
        <end position="202"/>
    </location>
</feature>
<dbReference type="InterPro" id="IPR033927">
    <property type="entry name" value="WASPfam_EVH1"/>
</dbReference>
<dbReference type="Gene3D" id="3.90.810.10">
    <property type="entry name" value="CRIB domain"/>
    <property type="match status" value="1"/>
</dbReference>
<keyword evidence="3" id="KW-0963">Cytoplasm</keyword>
<dbReference type="InterPro" id="IPR011993">
    <property type="entry name" value="PH-like_dom_sf"/>
</dbReference>
<dbReference type="FunFam" id="2.30.29.30:FF:000130">
    <property type="entry name" value="neural Wiskott-Aldrich syndrome protein"/>
    <property type="match status" value="1"/>
</dbReference>
<feature type="compositionally biased region" description="Pro residues" evidence="8">
    <location>
        <begin position="325"/>
        <end position="340"/>
    </location>
</feature>
<dbReference type="CDD" id="cd01205">
    <property type="entry name" value="EVH1_WASP-like"/>
    <property type="match status" value="1"/>
</dbReference>
<feature type="domain" description="WH2" evidence="11">
    <location>
        <begin position="395"/>
        <end position="412"/>
    </location>
</feature>
<dbReference type="PANTHER" id="PTHR11202">
    <property type="entry name" value="SPROUTY-RELATED, EVH1 DOMAIN-CONTAINING PROTEIN FAMILY MEMBER"/>
    <property type="match status" value="1"/>
</dbReference>
<keyword evidence="6" id="KW-0206">Cytoskeleton</keyword>
<dbReference type="InterPro" id="IPR000697">
    <property type="entry name" value="WH1/EVH1_dom"/>
</dbReference>
<evidence type="ECO:0000256" key="7">
    <source>
        <dbReference type="ARBA" id="ARBA00023242"/>
    </source>
</evidence>
<dbReference type="Gene3D" id="6.10.280.150">
    <property type="match status" value="1"/>
</dbReference>
<dbReference type="PROSITE" id="PS51082">
    <property type="entry name" value="WH2"/>
    <property type="match status" value="2"/>
</dbReference>
<dbReference type="Proteomes" id="UP000000305">
    <property type="component" value="Unassembled WGS sequence"/>
</dbReference>
<evidence type="ECO:0000256" key="6">
    <source>
        <dbReference type="ARBA" id="ARBA00023212"/>
    </source>
</evidence>
<reference evidence="12 13" key="1">
    <citation type="journal article" date="2011" name="Science">
        <title>The ecoresponsive genome of Daphnia pulex.</title>
        <authorList>
            <person name="Colbourne J.K."/>
            <person name="Pfrender M.E."/>
            <person name="Gilbert D."/>
            <person name="Thomas W.K."/>
            <person name="Tucker A."/>
            <person name="Oakley T.H."/>
            <person name="Tokishita S."/>
            <person name="Aerts A."/>
            <person name="Arnold G.J."/>
            <person name="Basu M.K."/>
            <person name="Bauer D.J."/>
            <person name="Caceres C.E."/>
            <person name="Carmel L."/>
            <person name="Casola C."/>
            <person name="Choi J.H."/>
            <person name="Detter J.C."/>
            <person name="Dong Q."/>
            <person name="Dusheyko S."/>
            <person name="Eads B.D."/>
            <person name="Frohlich T."/>
            <person name="Geiler-Samerotte K.A."/>
            <person name="Gerlach D."/>
            <person name="Hatcher P."/>
            <person name="Jogdeo S."/>
            <person name="Krijgsveld J."/>
            <person name="Kriventseva E.V."/>
            <person name="Kultz D."/>
            <person name="Laforsch C."/>
            <person name="Lindquist E."/>
            <person name="Lopez J."/>
            <person name="Manak J.R."/>
            <person name="Muller J."/>
            <person name="Pangilinan J."/>
            <person name="Patwardhan R.P."/>
            <person name="Pitluck S."/>
            <person name="Pritham E.J."/>
            <person name="Rechtsteiner A."/>
            <person name="Rho M."/>
            <person name="Rogozin I.B."/>
            <person name="Sakarya O."/>
            <person name="Salamov A."/>
            <person name="Schaack S."/>
            <person name="Shapiro H."/>
            <person name="Shiga Y."/>
            <person name="Skalitzky C."/>
            <person name="Smith Z."/>
            <person name="Souvorov A."/>
            <person name="Sung W."/>
            <person name="Tang Z."/>
            <person name="Tsuchiya D."/>
            <person name="Tu H."/>
            <person name="Vos H."/>
            <person name="Wang M."/>
            <person name="Wolf Y.I."/>
            <person name="Yamagata H."/>
            <person name="Yamada T."/>
            <person name="Ye Y."/>
            <person name="Shaw J.R."/>
            <person name="Andrews J."/>
            <person name="Crease T.J."/>
            <person name="Tang H."/>
            <person name="Lucas S.M."/>
            <person name="Robertson H.M."/>
            <person name="Bork P."/>
            <person name="Koonin E.V."/>
            <person name="Zdobnov E.M."/>
            <person name="Grigoriev I.V."/>
            <person name="Lynch M."/>
            <person name="Boore J.L."/>
        </authorList>
    </citation>
    <scope>NUCLEOTIDE SEQUENCE [LARGE SCALE GENOMIC DNA]</scope>
</reference>
<dbReference type="PhylomeDB" id="E9GG09"/>
<gene>
    <name evidence="12" type="ORF">DAPPUDRAFT_102305</name>
</gene>
<dbReference type="FunCoup" id="E9GG09">
    <property type="interactions" value="610"/>
</dbReference>
<keyword evidence="5" id="KW-0677">Repeat</keyword>
<dbReference type="PANTHER" id="PTHR11202:SF36">
    <property type="entry name" value="ACTIN NUCLEATION-PROMOTING FACTOR WASL"/>
    <property type="match status" value="1"/>
</dbReference>
<feature type="compositionally biased region" description="Pro residues" evidence="8">
    <location>
        <begin position="304"/>
        <end position="317"/>
    </location>
</feature>
<dbReference type="InterPro" id="IPR003124">
    <property type="entry name" value="WH2_dom"/>
</dbReference>
<accession>E9GG09</accession>
<feature type="compositionally biased region" description="Polar residues" evidence="8">
    <location>
        <begin position="163"/>
        <end position="184"/>
    </location>
</feature>
<evidence type="ECO:0000256" key="3">
    <source>
        <dbReference type="ARBA" id="ARBA00022490"/>
    </source>
</evidence>
<evidence type="ECO:0000259" key="10">
    <source>
        <dbReference type="PROSITE" id="PS50229"/>
    </source>
</evidence>
<dbReference type="OMA" id="CHTGVAT"/>
<dbReference type="Pfam" id="PF00786">
    <property type="entry name" value="PBD"/>
    <property type="match status" value="1"/>
</dbReference>
<feature type="domain" description="WH2" evidence="11">
    <location>
        <begin position="431"/>
        <end position="448"/>
    </location>
</feature>
<comment type="subcellular location">
    <subcellularLocation>
        <location evidence="2">Cytoplasm</location>
        <location evidence="2">Cytoskeleton</location>
    </subcellularLocation>
    <subcellularLocation>
        <location evidence="1">Nucleus</location>
    </subcellularLocation>
</comment>
<feature type="compositionally biased region" description="Basic residues" evidence="8">
    <location>
        <begin position="188"/>
        <end position="198"/>
    </location>
</feature>
<dbReference type="FunFam" id="3.90.810.10:FF:000009">
    <property type="entry name" value="Wiskott-Aldrich syndrome (eczema-thrombocytopenia) a"/>
    <property type="match status" value="1"/>
</dbReference>
<evidence type="ECO:0000259" key="11">
    <source>
        <dbReference type="PROSITE" id="PS51082"/>
    </source>
</evidence>
<dbReference type="EMBL" id="GL732543">
    <property type="protein sequence ID" value="EFX81578.1"/>
    <property type="molecule type" value="Genomic_DNA"/>
</dbReference>
<name>E9GG09_DAPPU</name>
<feature type="compositionally biased region" description="Acidic residues" evidence="8">
    <location>
        <begin position="485"/>
        <end position="499"/>
    </location>
</feature>
<dbReference type="InterPro" id="IPR036936">
    <property type="entry name" value="CRIB_dom_sf"/>
</dbReference>
<dbReference type="GO" id="GO:0005856">
    <property type="term" value="C:cytoskeleton"/>
    <property type="evidence" value="ECO:0007669"/>
    <property type="project" value="UniProtKB-SubCell"/>
</dbReference>
<proteinExistence type="predicted"/>
<evidence type="ECO:0000259" key="9">
    <source>
        <dbReference type="PROSITE" id="PS50108"/>
    </source>
</evidence>
<evidence type="ECO:0000256" key="1">
    <source>
        <dbReference type="ARBA" id="ARBA00004123"/>
    </source>
</evidence>
<dbReference type="STRING" id="6669.E9GG09"/>
<keyword evidence="4" id="KW-0597">Phosphoprotein</keyword>
<dbReference type="SUPFAM" id="SSF47912">
    <property type="entry name" value="Wiscott-Aldrich syndrome protein, WASP, C-terminal domain"/>
    <property type="match status" value="1"/>
</dbReference>
<feature type="compositionally biased region" description="Pro residues" evidence="8">
    <location>
        <begin position="286"/>
        <end position="296"/>
    </location>
</feature>
<dbReference type="InterPro" id="IPR011026">
    <property type="entry name" value="WAS_C"/>
</dbReference>
<dbReference type="GO" id="GO:0003779">
    <property type="term" value="F:actin binding"/>
    <property type="evidence" value="ECO:0007669"/>
    <property type="project" value="InterPro"/>
</dbReference>
<dbReference type="SMART" id="SM00461">
    <property type="entry name" value="WH1"/>
    <property type="match status" value="1"/>
</dbReference>
<organism evidence="12 13">
    <name type="scientific">Daphnia pulex</name>
    <name type="common">Water flea</name>
    <dbReference type="NCBI Taxonomy" id="6669"/>
    <lineage>
        <taxon>Eukaryota</taxon>
        <taxon>Metazoa</taxon>
        <taxon>Ecdysozoa</taxon>
        <taxon>Arthropoda</taxon>
        <taxon>Crustacea</taxon>
        <taxon>Branchiopoda</taxon>
        <taxon>Diplostraca</taxon>
        <taxon>Cladocera</taxon>
        <taxon>Anomopoda</taxon>
        <taxon>Daphniidae</taxon>
        <taxon>Daphnia</taxon>
    </lineage>
</organism>
<dbReference type="HOGENOM" id="CLU_015385_3_1_1"/>
<sequence length="499" mass="54111">MTAAKRPQPENKPSSILSLEENDQLFKLIGLRCKSMASAVVQVCFADPPNRSQWNKRHCGVVCFIKDNIKRSYFLRVFCLDRQSAIWEQELYSSFDYCAPRPYFHTFEGDECRIGLNFANEGEAEYFLMAIKEYLRMKSEKRERRRLSQQQVQQPQPGKPTPVATNGSVPKSTAVRSATVTNSVTVTKKGKKDKNKKITKADIGGPSDFKHISHVGWDPNQGFALDNVDPNLLKFFARAGISENHLKDKATREFIYDFIDKHGGKEAAIREISSLQSSGGSLFSAPPVPARNPPSTPQTARIAPPAPPVAAPPPPPSRVIASPPSVAPPAPPQRAPPPKMAPINNVAPPPPPVGAPPPPPPPPPPPSFGGPPAPPVPSFVVSSPSLPPTPAQPDVRGALMDAIKEGHKLKSVPSDADQSMKSGAKVPAFDSRNDLLGQIRAGKELKPVEKKASVVAVSDDVMEGMAGALARALEERCRVIHSDSDESGQDPDEDDDWDD</sequence>
<evidence type="ECO:0000313" key="13">
    <source>
        <dbReference type="Proteomes" id="UP000000305"/>
    </source>
</evidence>
<feature type="domain" description="CRIB" evidence="9">
    <location>
        <begin position="203"/>
        <end position="216"/>
    </location>
</feature>
<keyword evidence="7" id="KW-0539">Nucleus</keyword>
<evidence type="ECO:0000256" key="5">
    <source>
        <dbReference type="ARBA" id="ARBA00022737"/>
    </source>
</evidence>
<keyword evidence="13" id="KW-1185">Reference proteome</keyword>
<dbReference type="AlphaFoldDB" id="E9GG09"/>
<dbReference type="Gene3D" id="2.30.29.30">
    <property type="entry name" value="Pleckstrin-homology domain (PH domain)/Phosphotyrosine-binding domain (PTB)"/>
    <property type="match status" value="1"/>
</dbReference>
<dbReference type="InParanoid" id="E9GG09"/>
<dbReference type="PRINTS" id="PR01217">
    <property type="entry name" value="PRICHEXTENSN"/>
</dbReference>
<dbReference type="GO" id="GO:0005634">
    <property type="term" value="C:nucleus"/>
    <property type="evidence" value="ECO:0007669"/>
    <property type="project" value="UniProtKB-SubCell"/>
</dbReference>
<dbReference type="PROSITE" id="PS50108">
    <property type="entry name" value="CRIB"/>
    <property type="match status" value="1"/>
</dbReference>
<evidence type="ECO:0000256" key="4">
    <source>
        <dbReference type="ARBA" id="ARBA00022553"/>
    </source>
</evidence>
<evidence type="ECO:0008006" key="14">
    <source>
        <dbReference type="Google" id="ProtNLM"/>
    </source>
</evidence>
<evidence type="ECO:0000256" key="8">
    <source>
        <dbReference type="SAM" id="MobiDB-lite"/>
    </source>
</evidence>
<dbReference type="KEGG" id="dpx:DAPPUDRAFT_102305"/>
<feature type="region of interest" description="Disordered" evidence="8">
    <location>
        <begin position="277"/>
        <end position="397"/>
    </location>
</feature>
<dbReference type="CDD" id="cd00132">
    <property type="entry name" value="CRIB"/>
    <property type="match status" value="1"/>
</dbReference>
<dbReference type="SMART" id="SM00285">
    <property type="entry name" value="PBD"/>
    <property type="match status" value="1"/>
</dbReference>
<dbReference type="SUPFAM" id="SSF50729">
    <property type="entry name" value="PH domain-like"/>
    <property type="match status" value="1"/>
</dbReference>
<dbReference type="Pfam" id="PF00568">
    <property type="entry name" value="WH1"/>
    <property type="match status" value="1"/>
</dbReference>
<dbReference type="SMART" id="SM00246">
    <property type="entry name" value="WH2"/>
    <property type="match status" value="2"/>
</dbReference>
<dbReference type="OrthoDB" id="8963340at2759"/>
<feature type="compositionally biased region" description="Pro residues" evidence="8">
    <location>
        <begin position="347"/>
        <end position="377"/>
    </location>
</feature>
<protein>
    <recommendedName>
        <fullName evidence="14">Wiskott-Aldrich syndrome protein</fullName>
    </recommendedName>
</protein>
<evidence type="ECO:0000256" key="2">
    <source>
        <dbReference type="ARBA" id="ARBA00004245"/>
    </source>
</evidence>
<feature type="region of interest" description="Disordered" evidence="8">
    <location>
        <begin position="409"/>
        <end position="429"/>
    </location>
</feature>
<dbReference type="GO" id="GO:0007015">
    <property type="term" value="P:actin filament organization"/>
    <property type="evidence" value="ECO:0007669"/>
    <property type="project" value="InterPro"/>
</dbReference>